<feature type="transmembrane region" description="Helical" evidence="8">
    <location>
        <begin position="223"/>
        <end position="243"/>
    </location>
</feature>
<name>A0A081BXF5_VECG1</name>
<accession>A0A081BXF5</accession>
<evidence type="ECO:0000313" key="10">
    <source>
        <dbReference type="Proteomes" id="UP000030661"/>
    </source>
</evidence>
<organism evidence="9">
    <name type="scientific">Vecturithrix granuli</name>
    <dbReference type="NCBI Taxonomy" id="1499967"/>
    <lineage>
        <taxon>Bacteria</taxon>
        <taxon>Candidatus Moduliflexota</taxon>
        <taxon>Candidatus Vecturitrichia</taxon>
        <taxon>Candidatus Vecturitrichales</taxon>
        <taxon>Candidatus Vecturitrichaceae</taxon>
        <taxon>Candidatus Vecturithrix</taxon>
    </lineage>
</organism>
<keyword evidence="6 8" id="KW-1133">Transmembrane helix</keyword>
<keyword evidence="2" id="KW-1003">Cell membrane</keyword>
<feature type="transmembrane region" description="Helical" evidence="8">
    <location>
        <begin position="384"/>
        <end position="402"/>
    </location>
</feature>
<dbReference type="Proteomes" id="UP000030661">
    <property type="component" value="Unassembled WGS sequence"/>
</dbReference>
<dbReference type="PANTHER" id="PTHR33908:SF11">
    <property type="entry name" value="MEMBRANE PROTEIN"/>
    <property type="match status" value="1"/>
</dbReference>
<dbReference type="HOGENOM" id="CLU_507778_0_0_0"/>
<feature type="transmembrane region" description="Helical" evidence="8">
    <location>
        <begin position="129"/>
        <end position="147"/>
    </location>
</feature>
<dbReference type="InterPro" id="IPR050297">
    <property type="entry name" value="LipidA_mod_glycosyltrf_83"/>
</dbReference>
<comment type="subcellular location">
    <subcellularLocation>
        <location evidence="1">Cell membrane</location>
        <topology evidence="1">Multi-pass membrane protein</topology>
    </subcellularLocation>
</comment>
<evidence type="ECO:0000256" key="2">
    <source>
        <dbReference type="ARBA" id="ARBA00022475"/>
    </source>
</evidence>
<feature type="transmembrane region" description="Helical" evidence="8">
    <location>
        <begin position="12"/>
        <end position="31"/>
    </location>
</feature>
<evidence type="ECO:0000256" key="6">
    <source>
        <dbReference type="ARBA" id="ARBA00022989"/>
    </source>
</evidence>
<dbReference type="STRING" id="1499967.U27_03974"/>
<keyword evidence="3" id="KW-0328">Glycosyltransferase</keyword>
<feature type="transmembrane region" description="Helical" evidence="8">
    <location>
        <begin position="292"/>
        <end position="311"/>
    </location>
</feature>
<dbReference type="GO" id="GO:0005886">
    <property type="term" value="C:plasma membrane"/>
    <property type="evidence" value="ECO:0007669"/>
    <property type="project" value="UniProtKB-SubCell"/>
</dbReference>
<feature type="transmembrane region" description="Helical" evidence="8">
    <location>
        <begin position="97"/>
        <end position="117"/>
    </location>
</feature>
<evidence type="ECO:0000256" key="8">
    <source>
        <dbReference type="SAM" id="Phobius"/>
    </source>
</evidence>
<keyword evidence="4 9" id="KW-0808">Transferase</keyword>
<proteinExistence type="predicted"/>
<feature type="transmembrane region" description="Helical" evidence="8">
    <location>
        <begin position="350"/>
        <end position="372"/>
    </location>
</feature>
<dbReference type="GO" id="GO:0016763">
    <property type="term" value="F:pentosyltransferase activity"/>
    <property type="evidence" value="ECO:0007669"/>
    <property type="project" value="TreeGrafter"/>
</dbReference>
<feature type="transmembrane region" description="Helical" evidence="8">
    <location>
        <begin position="177"/>
        <end position="202"/>
    </location>
</feature>
<evidence type="ECO:0000313" key="9">
    <source>
        <dbReference type="EMBL" id="GAK57010.1"/>
    </source>
</evidence>
<feature type="transmembrane region" description="Helical" evidence="8">
    <location>
        <begin position="67"/>
        <end position="85"/>
    </location>
</feature>
<evidence type="ECO:0000256" key="7">
    <source>
        <dbReference type="ARBA" id="ARBA00023136"/>
    </source>
</evidence>
<dbReference type="PANTHER" id="PTHR33908">
    <property type="entry name" value="MANNOSYLTRANSFERASE YKCB-RELATED"/>
    <property type="match status" value="1"/>
</dbReference>
<feature type="transmembrane region" description="Helical" evidence="8">
    <location>
        <begin position="154"/>
        <end position="171"/>
    </location>
</feature>
<evidence type="ECO:0000256" key="1">
    <source>
        <dbReference type="ARBA" id="ARBA00004651"/>
    </source>
</evidence>
<dbReference type="EMBL" id="DF820465">
    <property type="protein sequence ID" value="GAK57010.1"/>
    <property type="molecule type" value="Genomic_DNA"/>
</dbReference>
<reference evidence="9" key="1">
    <citation type="journal article" date="2015" name="PeerJ">
        <title>First genomic representation of candidate bacterial phylum KSB3 points to enhanced environmental sensing as a trigger of wastewater bulking.</title>
        <authorList>
            <person name="Sekiguchi Y."/>
            <person name="Ohashi A."/>
            <person name="Parks D.H."/>
            <person name="Yamauchi T."/>
            <person name="Tyson G.W."/>
            <person name="Hugenholtz P."/>
        </authorList>
    </citation>
    <scope>NUCLEOTIDE SEQUENCE [LARGE SCALE GENOMIC DNA]</scope>
</reference>
<feature type="transmembrane region" description="Helical" evidence="8">
    <location>
        <begin position="323"/>
        <end position="344"/>
    </location>
</feature>
<evidence type="ECO:0000256" key="5">
    <source>
        <dbReference type="ARBA" id="ARBA00022692"/>
    </source>
</evidence>
<evidence type="ECO:0000256" key="3">
    <source>
        <dbReference type="ARBA" id="ARBA00022676"/>
    </source>
</evidence>
<dbReference type="AlphaFoldDB" id="A0A081BXF5"/>
<keyword evidence="10" id="KW-1185">Reference proteome</keyword>
<sequence length="536" mass="61716">MTVHLPEKLFHALIYCFLFLLVTAAFINIQYGTDNLAVLSVFSADEPFAVQLLARNLIENRVDPQGFYNYGYFYHTVAFYLIKILERFNYAIDERLIAVVCRLISVESYVLLLFLTYQLTKMVSQNSTLALYAAWFLASTPDLYYWAQYIHPDLLQAALVAAAAYIAWSRHRFSQALLASIIAGAAFGTKYSGIFILPFLILPSALAFLNDIHRQRKILFKDYRKLVGVAFGMFALFLAAWIVTNPTIIKNFGEASKDILYSKGQLVTGARGWIEPTNPLLWFPTFYSEFKTGGSLLVVIGLIVLVVVMIRKRTRYQEFLRTPLYRTLFSMGAYVGIVSLYFALTVNARVPRYIFHLLPFIVMLAFTGLSQLVKTVCHTKHRQWGCYLGCMLCIFPLTMHTIHSMDWASQKYYHQYMQATTWIENHFSPDTPILADSYSYQSPYFTKFQKIWGVDEQALQYYQPELVIINNKLSGRWSWKIPGTTFEEQQFALGPYVGRAQEIHDFHIKLFSPSSPYEIIYEDTEIVVLQRKASGK</sequence>
<evidence type="ECO:0000256" key="4">
    <source>
        <dbReference type="ARBA" id="ARBA00022679"/>
    </source>
</evidence>
<keyword evidence="7 8" id="KW-0472">Membrane</keyword>
<dbReference type="GO" id="GO:0009103">
    <property type="term" value="P:lipopolysaccharide biosynthetic process"/>
    <property type="evidence" value="ECO:0007669"/>
    <property type="project" value="UniProtKB-ARBA"/>
</dbReference>
<protein>
    <submittedName>
        <fullName evidence="9">4-amino-4-deoxy-L-arabinose transferase and related glycosyltransferase of PMT family</fullName>
    </submittedName>
</protein>
<gene>
    <name evidence="9" type="ORF">U27_03974</name>
</gene>
<keyword evidence="5 8" id="KW-0812">Transmembrane</keyword>